<evidence type="ECO:0000256" key="12">
    <source>
        <dbReference type="HAMAP-Rule" id="MF_00303"/>
    </source>
</evidence>
<evidence type="ECO:0000256" key="1">
    <source>
        <dbReference type="ARBA" id="ARBA00000971"/>
    </source>
</evidence>
<dbReference type="OrthoDB" id="9767721at2"/>
<dbReference type="Pfam" id="PF00254">
    <property type="entry name" value="FKBP_C"/>
    <property type="match status" value="1"/>
</dbReference>
<dbReference type="GO" id="GO:0043335">
    <property type="term" value="P:protein unfolding"/>
    <property type="evidence" value="ECO:0007669"/>
    <property type="project" value="TreeGrafter"/>
</dbReference>
<dbReference type="GO" id="GO:0015031">
    <property type="term" value="P:protein transport"/>
    <property type="evidence" value="ECO:0007669"/>
    <property type="project" value="UniProtKB-UniRule"/>
</dbReference>
<feature type="region of interest" description="Disordered" evidence="16">
    <location>
        <begin position="435"/>
        <end position="493"/>
    </location>
</feature>
<feature type="domain" description="PPIase FKBP-type" evidence="17">
    <location>
        <begin position="164"/>
        <end position="218"/>
    </location>
</feature>
<dbReference type="Gene3D" id="3.30.70.1050">
    <property type="entry name" value="Trigger factor ribosome-binding domain"/>
    <property type="match status" value="1"/>
</dbReference>
<comment type="caution">
    <text evidence="18">The sequence shown here is derived from an EMBL/GenBank/DDBJ whole genome shotgun (WGS) entry which is preliminary data.</text>
</comment>
<keyword evidence="19" id="KW-1185">Reference proteome</keyword>
<dbReference type="InterPro" id="IPR037041">
    <property type="entry name" value="Trigger_fac_C_sf"/>
</dbReference>
<evidence type="ECO:0000313" key="19">
    <source>
        <dbReference type="Proteomes" id="UP000005710"/>
    </source>
</evidence>
<comment type="similarity">
    <text evidence="2 12 14">Belongs to the FKBP-type PPIase family. Tig subfamily.</text>
</comment>
<proteinExistence type="inferred from homology"/>
<dbReference type="PROSITE" id="PS50059">
    <property type="entry name" value="FKBP_PPIASE"/>
    <property type="match status" value="1"/>
</dbReference>
<dbReference type="GO" id="GO:0044183">
    <property type="term" value="F:protein folding chaperone"/>
    <property type="evidence" value="ECO:0007669"/>
    <property type="project" value="TreeGrafter"/>
</dbReference>
<evidence type="ECO:0000313" key="18">
    <source>
        <dbReference type="EMBL" id="EKP94915.1"/>
    </source>
</evidence>
<dbReference type="InterPro" id="IPR005215">
    <property type="entry name" value="Trig_fac"/>
</dbReference>
<keyword evidence="15" id="KW-0175">Coiled coil</keyword>
<gene>
    <name evidence="12" type="primary">tig</name>
    <name evidence="18" type="ORF">ThesuDRAFT_00637</name>
</gene>
<dbReference type="FunFam" id="3.10.50.40:FF:000001">
    <property type="entry name" value="Trigger factor"/>
    <property type="match status" value="1"/>
</dbReference>
<evidence type="ECO:0000256" key="2">
    <source>
        <dbReference type="ARBA" id="ARBA00005464"/>
    </source>
</evidence>
<dbReference type="Proteomes" id="UP000005710">
    <property type="component" value="Unassembled WGS sequence"/>
</dbReference>
<dbReference type="SUPFAM" id="SSF102735">
    <property type="entry name" value="Trigger factor ribosome-binding domain"/>
    <property type="match status" value="1"/>
</dbReference>
<dbReference type="PANTHER" id="PTHR30560:SF3">
    <property type="entry name" value="TRIGGER FACTOR-LIKE PROTEIN TIG, CHLOROPLASTIC"/>
    <property type="match status" value="1"/>
</dbReference>
<evidence type="ECO:0000256" key="15">
    <source>
        <dbReference type="SAM" id="Coils"/>
    </source>
</evidence>
<reference evidence="18" key="1">
    <citation type="submission" date="2010-10" db="EMBL/GenBank/DDBJ databases">
        <authorList>
            <consortium name="US DOE Joint Genome Institute (JGI-PGF)"/>
            <person name="Lucas S."/>
            <person name="Copeland A."/>
            <person name="Lapidus A."/>
            <person name="Bruce D."/>
            <person name="Goodwin L."/>
            <person name="Pitluck S."/>
            <person name="Kyrpides N."/>
            <person name="Mavromatis K."/>
            <person name="Detter J.C."/>
            <person name="Han C."/>
            <person name="Land M."/>
            <person name="Hauser L."/>
            <person name="Markowitz V."/>
            <person name="Cheng J.-F."/>
            <person name="Hugenholtz P."/>
            <person name="Woyke T."/>
            <person name="Wu D."/>
            <person name="Pukall R."/>
            <person name="Wahrenburg C."/>
            <person name="Brambilla E."/>
            <person name="Klenk H.-P."/>
            <person name="Eisen J.A."/>
        </authorList>
    </citation>
    <scope>NUCLEOTIDE SEQUENCE [LARGE SCALE GENOMIC DNA]</scope>
    <source>
        <strain evidence="18">DSM 13965</strain>
    </source>
</reference>
<evidence type="ECO:0000256" key="5">
    <source>
        <dbReference type="ARBA" id="ARBA00022618"/>
    </source>
</evidence>
<keyword evidence="9 12" id="KW-0131">Cell cycle</keyword>
<dbReference type="Gene3D" id="1.10.3120.10">
    <property type="entry name" value="Trigger factor, C-terminal domain"/>
    <property type="match status" value="1"/>
</dbReference>
<dbReference type="GO" id="GO:0051301">
    <property type="term" value="P:cell division"/>
    <property type="evidence" value="ECO:0007669"/>
    <property type="project" value="UniProtKB-KW"/>
</dbReference>
<evidence type="ECO:0000256" key="13">
    <source>
        <dbReference type="PROSITE-ProRule" id="PRU00277"/>
    </source>
</evidence>
<keyword evidence="5 12" id="KW-0132">Cell division</keyword>
<dbReference type="InterPro" id="IPR008881">
    <property type="entry name" value="Trigger_fac_ribosome-bd_bac"/>
</dbReference>
<name>K6P1F1_9FIRM</name>
<dbReference type="Pfam" id="PF05697">
    <property type="entry name" value="Trigger_N"/>
    <property type="match status" value="1"/>
</dbReference>
<evidence type="ECO:0000259" key="17">
    <source>
        <dbReference type="PROSITE" id="PS50059"/>
    </source>
</evidence>
<dbReference type="GO" id="GO:0005737">
    <property type="term" value="C:cytoplasm"/>
    <property type="evidence" value="ECO:0007669"/>
    <property type="project" value="UniProtKB-SubCell"/>
</dbReference>
<evidence type="ECO:0000256" key="4">
    <source>
        <dbReference type="ARBA" id="ARBA00016902"/>
    </source>
</evidence>
<dbReference type="EMBL" id="AENY02000002">
    <property type="protein sequence ID" value="EKP94915.1"/>
    <property type="molecule type" value="Genomic_DNA"/>
</dbReference>
<dbReference type="Pfam" id="PF05698">
    <property type="entry name" value="Trigger_C"/>
    <property type="match status" value="1"/>
</dbReference>
<evidence type="ECO:0000256" key="9">
    <source>
        <dbReference type="ARBA" id="ARBA00023306"/>
    </source>
</evidence>
<keyword evidence="6 12" id="KW-0697">Rotamase</keyword>
<evidence type="ECO:0000256" key="6">
    <source>
        <dbReference type="ARBA" id="ARBA00023110"/>
    </source>
</evidence>
<evidence type="ECO:0000256" key="3">
    <source>
        <dbReference type="ARBA" id="ARBA00013194"/>
    </source>
</evidence>
<dbReference type="GO" id="GO:0043022">
    <property type="term" value="F:ribosome binding"/>
    <property type="evidence" value="ECO:0007669"/>
    <property type="project" value="TreeGrafter"/>
</dbReference>
<dbReference type="STRING" id="867903.ThesuDRAFT_00637"/>
<dbReference type="SUPFAM" id="SSF109998">
    <property type="entry name" value="Triger factor/SurA peptide-binding domain-like"/>
    <property type="match status" value="1"/>
</dbReference>
<organism evidence="18 19">
    <name type="scientific">Thermaerobacter subterraneus DSM 13965</name>
    <dbReference type="NCBI Taxonomy" id="867903"/>
    <lineage>
        <taxon>Bacteria</taxon>
        <taxon>Bacillati</taxon>
        <taxon>Bacillota</taxon>
        <taxon>Clostridia</taxon>
        <taxon>Eubacteriales</taxon>
        <taxon>Clostridiales Family XVII. Incertae Sedis</taxon>
        <taxon>Thermaerobacter</taxon>
    </lineage>
</organism>
<comment type="domain">
    <text evidence="12">Consists of 3 domains; the N-terminus binds the ribosome, the middle domain has PPIase activity, while the C-terminus has intrinsic chaperone activity on its own.</text>
</comment>
<dbReference type="HOGENOM" id="CLU_033058_3_2_9"/>
<comment type="function">
    <text evidence="10 12">Involved in protein export. Acts as a chaperone by maintaining the newly synthesized protein in an open conformation. Functions as a peptidyl-prolyl cis-trans isomerase.</text>
</comment>
<dbReference type="eggNOG" id="COG0544">
    <property type="taxonomic scope" value="Bacteria"/>
</dbReference>
<dbReference type="HAMAP" id="MF_00303">
    <property type="entry name" value="Trigger_factor_Tig"/>
    <property type="match status" value="1"/>
</dbReference>
<keyword evidence="7 12" id="KW-0143">Chaperone</keyword>
<dbReference type="Gene3D" id="3.10.50.40">
    <property type="match status" value="1"/>
</dbReference>
<evidence type="ECO:0000256" key="16">
    <source>
        <dbReference type="SAM" id="MobiDB-lite"/>
    </source>
</evidence>
<dbReference type="EC" id="5.2.1.8" evidence="3 12"/>
<dbReference type="AlphaFoldDB" id="K6P1F1"/>
<dbReference type="RefSeq" id="WP_006902910.1">
    <property type="nucleotide sequence ID" value="NZ_JH976535.1"/>
</dbReference>
<accession>K6P1F1</accession>
<comment type="catalytic activity">
    <reaction evidence="1 12 13">
        <text>[protein]-peptidylproline (omega=180) = [protein]-peptidylproline (omega=0)</text>
        <dbReference type="Rhea" id="RHEA:16237"/>
        <dbReference type="Rhea" id="RHEA-COMP:10747"/>
        <dbReference type="Rhea" id="RHEA-COMP:10748"/>
        <dbReference type="ChEBI" id="CHEBI:83833"/>
        <dbReference type="ChEBI" id="CHEBI:83834"/>
        <dbReference type="EC" id="5.2.1.8"/>
    </reaction>
</comment>
<feature type="compositionally biased region" description="Low complexity" evidence="16">
    <location>
        <begin position="435"/>
        <end position="487"/>
    </location>
</feature>
<protein>
    <recommendedName>
        <fullName evidence="4 12">Trigger factor</fullName>
        <shortName evidence="12">TF</shortName>
        <ecNumber evidence="3 12">5.2.1.8</ecNumber>
    </recommendedName>
    <alternativeName>
        <fullName evidence="11 12">PPIase</fullName>
    </alternativeName>
</protein>
<reference evidence="18" key="2">
    <citation type="submission" date="2012-10" db="EMBL/GenBank/DDBJ databases">
        <title>Improved high-quality draft of Thermaerobacter subterraneus C21, DSM 13965.</title>
        <authorList>
            <consortium name="DOE Joint Genome Institute"/>
            <person name="Eisen J."/>
            <person name="Huntemann M."/>
            <person name="Wei C.-L."/>
            <person name="Han J."/>
            <person name="Detter J.C."/>
            <person name="Han C."/>
            <person name="Tapia R."/>
            <person name="Chen A."/>
            <person name="Kyrpides N."/>
            <person name="Mavromatis K."/>
            <person name="Markowitz V."/>
            <person name="Szeto E."/>
            <person name="Ivanova N."/>
            <person name="Mikhailova N."/>
            <person name="Ovchinnikova G."/>
            <person name="Pagani I."/>
            <person name="Pati A."/>
            <person name="Goodwin L."/>
            <person name="Nordberg H.P."/>
            <person name="Cantor M.N."/>
            <person name="Hua S.X."/>
            <person name="Woyke T."/>
            <person name="Eisen J."/>
            <person name="Klenk H.-P."/>
        </authorList>
    </citation>
    <scope>NUCLEOTIDE SEQUENCE [LARGE SCALE GENOMIC DNA]</scope>
    <source>
        <strain evidence="18">DSM 13965</strain>
    </source>
</reference>
<evidence type="ECO:0000256" key="7">
    <source>
        <dbReference type="ARBA" id="ARBA00023186"/>
    </source>
</evidence>
<feature type="coiled-coil region" evidence="15">
    <location>
        <begin position="310"/>
        <end position="337"/>
    </location>
</feature>
<dbReference type="GO" id="GO:0051083">
    <property type="term" value="P:'de novo' cotranslational protein folding"/>
    <property type="evidence" value="ECO:0007669"/>
    <property type="project" value="TreeGrafter"/>
</dbReference>
<dbReference type="GO" id="GO:0003755">
    <property type="term" value="F:peptidyl-prolyl cis-trans isomerase activity"/>
    <property type="evidence" value="ECO:0007669"/>
    <property type="project" value="UniProtKB-UniRule"/>
</dbReference>
<evidence type="ECO:0000256" key="14">
    <source>
        <dbReference type="RuleBase" id="RU003914"/>
    </source>
</evidence>
<sequence length="493" mass="53923">MKATVEKIENRRATLTVEVEPEAVARALDHAYRHLVRRVQIPGFRKGRAPRFLVERHLGKAALFEEALDHLLPEAYSRAVAETGIEPIDRPQLNIETFSEEQGLRFTAEVEVKPEVDLGDYRSLRVEVPVATVTEEDVQRELERWRELRATLEPAGEDAVAEKGMVAVLDLEGTLDGQPIPNGQAEDYAVELGAGRLLDGVEEQILGMRPGEEKEVPVTFPADHPGESLRGKTATFHIRLKELKRKVLPPLDDEFAQEVAGLSSLQELRAQVEKELTRIAEEQARADLRRQVVQKVVEGARLEVPETLVRRQVEDRINSLENRLRRQGDSLESYLQATNQTREQLAESLRPQAVEDVRTDLVLDAVAKAEGIEATDAEIEAELRSLAAAMGQPYQRVRQQFTRSGLVLDVAENIRRRKTIDWLVERATGQAAGTAAAGGEAAGGRPAQAAATEAAVAGAPAGPGRQGQEGPVAEGAEAPDAPEAPGASTGTTE</sequence>
<dbReference type="NCBIfam" id="TIGR00115">
    <property type="entry name" value="tig"/>
    <property type="match status" value="1"/>
</dbReference>
<dbReference type="InterPro" id="IPR036611">
    <property type="entry name" value="Trigger_fac_ribosome-bd_sf"/>
</dbReference>
<evidence type="ECO:0000256" key="11">
    <source>
        <dbReference type="ARBA" id="ARBA00029986"/>
    </source>
</evidence>
<dbReference type="InterPro" id="IPR008880">
    <property type="entry name" value="Trigger_fac_C"/>
</dbReference>
<dbReference type="InterPro" id="IPR001179">
    <property type="entry name" value="PPIase_FKBP_dom"/>
</dbReference>
<dbReference type="SUPFAM" id="SSF54534">
    <property type="entry name" value="FKBP-like"/>
    <property type="match status" value="1"/>
</dbReference>
<dbReference type="PANTHER" id="PTHR30560">
    <property type="entry name" value="TRIGGER FACTOR CHAPERONE AND PEPTIDYL-PROLYL CIS/TRANS ISOMERASE"/>
    <property type="match status" value="1"/>
</dbReference>
<dbReference type="InterPro" id="IPR046357">
    <property type="entry name" value="PPIase_dom_sf"/>
</dbReference>
<evidence type="ECO:0000256" key="8">
    <source>
        <dbReference type="ARBA" id="ARBA00023235"/>
    </source>
</evidence>
<evidence type="ECO:0000256" key="10">
    <source>
        <dbReference type="ARBA" id="ARBA00024849"/>
    </source>
</evidence>
<dbReference type="PIRSF" id="PIRSF003095">
    <property type="entry name" value="Trigger_factor"/>
    <property type="match status" value="1"/>
</dbReference>
<keyword evidence="12" id="KW-0963">Cytoplasm</keyword>
<dbReference type="InterPro" id="IPR027304">
    <property type="entry name" value="Trigger_fact/SurA_dom_sf"/>
</dbReference>
<comment type="subcellular location">
    <subcellularLocation>
        <location evidence="12">Cytoplasm</location>
    </subcellularLocation>
    <text evidence="12">About half TF is bound to the ribosome near the polypeptide exit tunnel while the other half is free in the cytoplasm.</text>
</comment>
<keyword evidence="8 12" id="KW-0413">Isomerase</keyword>